<evidence type="ECO:0000259" key="14">
    <source>
        <dbReference type="PROSITE" id="PS51873"/>
    </source>
</evidence>
<dbReference type="GO" id="GO:0005524">
    <property type="term" value="F:ATP binding"/>
    <property type="evidence" value="ECO:0007669"/>
    <property type="project" value="UniProtKB-KW"/>
</dbReference>
<keyword evidence="3" id="KW-0808">Transferase</keyword>
<reference evidence="15 16" key="1">
    <citation type="journal article" date="2012" name="PLoS Pathog.">
        <title>Diverse lifestyles and strategies of plant pathogenesis encoded in the genomes of eighteen Dothideomycetes fungi.</title>
        <authorList>
            <person name="Ohm R.A."/>
            <person name="Feau N."/>
            <person name="Henrissat B."/>
            <person name="Schoch C.L."/>
            <person name="Horwitz B.A."/>
            <person name="Barry K.W."/>
            <person name="Condon B.J."/>
            <person name="Copeland A.C."/>
            <person name="Dhillon B."/>
            <person name="Glaser F."/>
            <person name="Hesse C.N."/>
            <person name="Kosti I."/>
            <person name="LaButti K."/>
            <person name="Lindquist E.A."/>
            <person name="Lucas S."/>
            <person name="Salamov A.A."/>
            <person name="Bradshaw R.E."/>
            <person name="Ciuffetti L."/>
            <person name="Hamelin R.C."/>
            <person name="Kema G.H.J."/>
            <person name="Lawrence C."/>
            <person name="Scott J.A."/>
            <person name="Spatafora J.W."/>
            <person name="Turgeon B.G."/>
            <person name="de Wit P.J.G.M."/>
            <person name="Zhong S."/>
            <person name="Goodwin S.B."/>
            <person name="Grigoriev I.V."/>
        </authorList>
    </citation>
    <scope>NUCLEOTIDE SEQUENCE [LARGE SCALE GENOMIC DNA]</scope>
    <source>
        <strain evidence="15 16">SO2202</strain>
    </source>
</reference>
<dbReference type="PANTHER" id="PTHR11659">
    <property type="entry name" value="GLUTAMYL-TRNA GLN AMIDOTRANSFERASE SUBUNIT B MITOCHONDRIAL AND PROKARYOTIC PET112-RELATED"/>
    <property type="match status" value="1"/>
</dbReference>
<evidence type="ECO:0000256" key="12">
    <source>
        <dbReference type="ARBA" id="ARBA00047913"/>
    </source>
</evidence>
<dbReference type="Pfam" id="PF02637">
    <property type="entry name" value="GatB_Yqey"/>
    <property type="match status" value="1"/>
</dbReference>
<feature type="domain" description="RING-type" evidence="14">
    <location>
        <begin position="59"/>
        <end position="259"/>
    </location>
</feature>
<evidence type="ECO:0000256" key="13">
    <source>
        <dbReference type="HAMAP-Rule" id="MF_03147"/>
    </source>
</evidence>
<dbReference type="eggNOG" id="KOG1812">
    <property type="taxonomic scope" value="Eukaryota"/>
</dbReference>
<dbReference type="Gene3D" id="1.20.120.1750">
    <property type="match status" value="1"/>
</dbReference>
<organism evidence="15 16">
    <name type="scientific">Sphaerulina musiva (strain SO2202)</name>
    <name type="common">Poplar stem canker fungus</name>
    <name type="synonym">Septoria musiva</name>
    <dbReference type="NCBI Taxonomy" id="692275"/>
    <lineage>
        <taxon>Eukaryota</taxon>
        <taxon>Fungi</taxon>
        <taxon>Dikarya</taxon>
        <taxon>Ascomycota</taxon>
        <taxon>Pezizomycotina</taxon>
        <taxon>Dothideomycetes</taxon>
        <taxon>Dothideomycetidae</taxon>
        <taxon>Mycosphaerellales</taxon>
        <taxon>Mycosphaerellaceae</taxon>
        <taxon>Sphaerulina</taxon>
    </lineage>
</organism>
<dbReference type="GO" id="GO:0050567">
    <property type="term" value="F:glutaminyl-tRNA synthase (glutamine-hydrolyzing) activity"/>
    <property type="evidence" value="ECO:0007669"/>
    <property type="project" value="UniProtKB-UniRule"/>
</dbReference>
<keyword evidence="6 13" id="KW-0547">Nucleotide-binding</keyword>
<dbReference type="eggNOG" id="KOG2438">
    <property type="taxonomic scope" value="Eukaryota"/>
</dbReference>
<comment type="function">
    <text evidence="13">Allows the formation of correctly charged Gln-tRNA(Gln) through the transamidation of misacylated Glu-tRNA(Gln) in the mitochondria. The reaction takes place in the presence of glutamine and ATP through an activated gamma-phospho-Glu-tRNA(Gln).</text>
</comment>
<dbReference type="InterPro" id="IPR017959">
    <property type="entry name" value="Asn/Gln-tRNA_amidoTrfase_suB/E"/>
</dbReference>
<dbReference type="GO" id="GO:0030956">
    <property type="term" value="C:glutamyl-tRNA(Gln) amidotransferase complex"/>
    <property type="evidence" value="ECO:0007669"/>
    <property type="project" value="UniProtKB-UniRule"/>
</dbReference>
<dbReference type="PROSITE" id="PS01234">
    <property type="entry name" value="GATB"/>
    <property type="match status" value="1"/>
</dbReference>
<keyword evidence="10 13" id="KW-0067">ATP-binding</keyword>
<evidence type="ECO:0000256" key="2">
    <source>
        <dbReference type="ARBA" id="ARBA00022598"/>
    </source>
</evidence>
<dbReference type="InterPro" id="IPR017958">
    <property type="entry name" value="Gln-tRNA_amidoTrfase_suB_CS"/>
</dbReference>
<keyword evidence="4" id="KW-0479">Metal-binding</keyword>
<keyword evidence="9" id="KW-0862">Zinc</keyword>
<dbReference type="CDD" id="cd22584">
    <property type="entry name" value="Rcat_RBR_unk"/>
    <property type="match status" value="1"/>
</dbReference>
<dbReference type="GO" id="GO:0070681">
    <property type="term" value="P:glutaminyl-tRNAGln biosynthesis via transamidation"/>
    <property type="evidence" value="ECO:0007669"/>
    <property type="project" value="UniProtKB-UniRule"/>
</dbReference>
<evidence type="ECO:0000256" key="8">
    <source>
        <dbReference type="ARBA" id="ARBA00022786"/>
    </source>
</evidence>
<dbReference type="InterPro" id="IPR044066">
    <property type="entry name" value="TRIAD_supradom"/>
</dbReference>
<evidence type="ECO:0000256" key="10">
    <source>
        <dbReference type="ARBA" id="ARBA00022840"/>
    </source>
</evidence>
<dbReference type="RefSeq" id="XP_016760741.1">
    <property type="nucleotide sequence ID" value="XM_016900719.1"/>
</dbReference>
<evidence type="ECO:0000256" key="3">
    <source>
        <dbReference type="ARBA" id="ARBA00022679"/>
    </source>
</evidence>
<dbReference type="HAMAP" id="MF_00121">
    <property type="entry name" value="GatB"/>
    <property type="match status" value="1"/>
</dbReference>
<dbReference type="InterPro" id="IPR014746">
    <property type="entry name" value="Gln_synth/guanido_kin_cat_dom"/>
</dbReference>
<protein>
    <recommendedName>
        <fullName evidence="13">Glutamyl-tRNA(Gln) amidotransferase subunit B, mitochondrial</fullName>
        <shortName evidence="13">Glu-AdT subunit B</shortName>
        <ecNumber evidence="13">6.3.5.-</ecNumber>
    </recommendedName>
</protein>
<keyword evidence="8" id="KW-0833">Ubl conjugation pathway</keyword>
<dbReference type="PROSITE" id="PS51873">
    <property type="entry name" value="TRIAD"/>
    <property type="match status" value="1"/>
</dbReference>
<dbReference type="GeneID" id="27897856"/>
<comment type="subunit">
    <text evidence="13">Subunit of the heterotrimeric GatCAB amidotransferase (AdT) complex, composed of A, B and C subunits.</text>
</comment>
<dbReference type="HOGENOM" id="CLU_309310_0_0_1"/>
<dbReference type="Pfam" id="PF01485">
    <property type="entry name" value="IBR"/>
    <property type="match status" value="1"/>
</dbReference>
<keyword evidence="11 13" id="KW-0648">Protein biosynthesis</keyword>
<dbReference type="PANTHER" id="PTHR11659:SF0">
    <property type="entry name" value="GLUTAMYL-TRNA(GLN) AMIDOTRANSFERASE SUBUNIT B, MITOCHONDRIAL"/>
    <property type="match status" value="1"/>
</dbReference>
<dbReference type="NCBIfam" id="TIGR00133">
    <property type="entry name" value="gatB"/>
    <property type="match status" value="1"/>
</dbReference>
<name>M3D316_SPHMS</name>
<keyword evidence="2 13" id="KW-0436">Ligase</keyword>
<dbReference type="InterPro" id="IPR018027">
    <property type="entry name" value="Asn/Gln_amidotransferase"/>
</dbReference>
<dbReference type="NCBIfam" id="NF004012">
    <property type="entry name" value="PRK05477.1-2"/>
    <property type="match status" value="1"/>
</dbReference>
<dbReference type="Pfam" id="PF02934">
    <property type="entry name" value="GatB_N"/>
    <property type="match status" value="1"/>
</dbReference>
<dbReference type="InterPro" id="IPR003789">
    <property type="entry name" value="Asn/Gln_tRNA_amidoTrase-B-like"/>
</dbReference>
<dbReference type="OrthoDB" id="1722066at2759"/>
<evidence type="ECO:0000313" key="16">
    <source>
        <dbReference type="Proteomes" id="UP000016931"/>
    </source>
</evidence>
<dbReference type="EMBL" id="KB456264">
    <property type="protein sequence ID" value="EMF12620.1"/>
    <property type="molecule type" value="Genomic_DNA"/>
</dbReference>
<evidence type="ECO:0000313" key="15">
    <source>
        <dbReference type="EMBL" id="EMF12620.1"/>
    </source>
</evidence>
<dbReference type="GO" id="GO:0008270">
    <property type="term" value="F:zinc ion binding"/>
    <property type="evidence" value="ECO:0007669"/>
    <property type="project" value="UniProtKB-KW"/>
</dbReference>
<evidence type="ECO:0000256" key="1">
    <source>
        <dbReference type="ARBA" id="ARBA00005306"/>
    </source>
</evidence>
<evidence type="ECO:0000256" key="11">
    <source>
        <dbReference type="ARBA" id="ARBA00022917"/>
    </source>
</evidence>
<dbReference type="EC" id="6.3.5.-" evidence="13"/>
<dbReference type="CDD" id="cd20335">
    <property type="entry name" value="BRcat_RBR"/>
    <property type="match status" value="1"/>
</dbReference>
<evidence type="ECO:0000256" key="7">
    <source>
        <dbReference type="ARBA" id="ARBA00022771"/>
    </source>
</evidence>
<evidence type="ECO:0000256" key="6">
    <source>
        <dbReference type="ARBA" id="ARBA00022741"/>
    </source>
</evidence>
<dbReference type="Proteomes" id="UP000016931">
    <property type="component" value="Unassembled WGS sequence"/>
</dbReference>
<dbReference type="SMART" id="SM00845">
    <property type="entry name" value="GatB_Yqey"/>
    <property type="match status" value="1"/>
</dbReference>
<keyword evidence="5" id="KW-0677">Repeat</keyword>
<dbReference type="AlphaFoldDB" id="M3D316"/>
<keyword evidence="16" id="KW-1185">Reference proteome</keyword>
<dbReference type="InterPro" id="IPR004413">
    <property type="entry name" value="GatB"/>
</dbReference>
<proteinExistence type="inferred from homology"/>
<dbReference type="STRING" id="692275.M3D316"/>
<dbReference type="InterPro" id="IPR006075">
    <property type="entry name" value="Asn/Gln-tRNA_Trfase_suB/E_cat"/>
</dbReference>
<dbReference type="SUPFAM" id="SSF57850">
    <property type="entry name" value="RING/U-box"/>
    <property type="match status" value="2"/>
</dbReference>
<dbReference type="Pfam" id="PF26200">
    <property type="entry name" value="Rcat_RNF216"/>
    <property type="match status" value="1"/>
</dbReference>
<keyword evidence="7" id="KW-0863">Zinc-finger</keyword>
<comment type="subcellular location">
    <subcellularLocation>
        <location evidence="13">Mitochondrion</location>
    </subcellularLocation>
</comment>
<accession>M3D316</accession>
<comment type="catalytic activity">
    <reaction evidence="12 13">
        <text>L-glutamyl-tRNA(Gln) + L-glutamine + ATP + H2O = L-glutaminyl-tRNA(Gln) + L-glutamate + ADP + phosphate + H(+)</text>
        <dbReference type="Rhea" id="RHEA:17521"/>
        <dbReference type="Rhea" id="RHEA-COMP:9681"/>
        <dbReference type="Rhea" id="RHEA-COMP:9684"/>
        <dbReference type="ChEBI" id="CHEBI:15377"/>
        <dbReference type="ChEBI" id="CHEBI:15378"/>
        <dbReference type="ChEBI" id="CHEBI:29985"/>
        <dbReference type="ChEBI" id="CHEBI:30616"/>
        <dbReference type="ChEBI" id="CHEBI:43474"/>
        <dbReference type="ChEBI" id="CHEBI:58359"/>
        <dbReference type="ChEBI" id="CHEBI:78520"/>
        <dbReference type="ChEBI" id="CHEBI:78521"/>
        <dbReference type="ChEBI" id="CHEBI:456216"/>
    </reaction>
</comment>
<evidence type="ECO:0000256" key="4">
    <source>
        <dbReference type="ARBA" id="ARBA00022723"/>
    </source>
</evidence>
<dbReference type="InterPro" id="IPR002867">
    <property type="entry name" value="IBR_dom"/>
</dbReference>
<dbReference type="SUPFAM" id="SSF89095">
    <property type="entry name" value="GatB/YqeY motif"/>
    <property type="match status" value="1"/>
</dbReference>
<evidence type="ECO:0000256" key="9">
    <source>
        <dbReference type="ARBA" id="ARBA00022833"/>
    </source>
</evidence>
<sequence length="953" mass="105596">MNEEVLELHVSDAATTSDSNDRLEALQLSLRGWPLFHLQRLGLSPGSWRDQLMEKGHQSDPVCLICGDSTSADTQILKLSCNCHHCNKCLTRLFTAAVTDESLYPPSCHRRPIPLNKVSRHLPLTLVRTYRAKSLELSTPNKVYCSNLKNGCNAFIAPHSIHNGQAFCQTCGMSTCVKCKEETHFGPCDDGTGNESGQNTTLLGLLNGLAKQEKWRVCPSCGRLVEKADGCNHILCRCGCDFCYSCGTLLDKCVCIDDDGLEEEEEDEEYEQGQADYHHRHRQEWAAREAANVLRRLRSRNRRELEEDIIEDTMVCISSGWPATQCPRPVDLDFSELHVIVFRFGTNMNFSAARTAPLLSPATAARSVPRTPRACFVAQWLQSRRNLSITPLRATPEPAIPLRKHLKDEAKRKKAEAKLSSVKKVKADPRLDKWELTVGIEIHAELNTACKLFSSAPALAGEENAAANTKVALFDAGLPGAQPQFQVATLLPALRAAVALGCDIQHKSGWDRKHYFHWDQPNGYQITQYYEPFARNGHLVLTPEDGVPSSDLDGADHLTIGIKQIQMEQDTAKTNAVGLSTYHIDLNRAGHPLIEIITLPQIHSPQTAAALVRKIQTILRSVDACTTGMELGGLRADVNVSIRERGTAGTGSTYSGVEGLGQRTEIKNLSSFKAVEDAIVAERDRQISVLESGGKIEGETRGWTLGAAETTRLRGKEGEVDYRYMPDGDLPPLIIGEDVVQYLKQTLPELPENTVERVVHRAGLSPKDAKTMVGLDDGDRLEFMEETIESLKQKWQEQTQPEDLHKFGKIVGNWVLHELGGLLDASVSWDDVSITPQELADIIYNLLQKQITARTAKQLLSALFDTPLASASRPSVEQLIETGNLRLRPLSEDAYTELAQAIMNENLDMVAAVRDKGQKGKIMWFVGQMVRRGEEGTVEPEMARRVVEKMLAG</sequence>
<gene>
    <name evidence="15" type="ORF">SEPMUDRAFT_108114</name>
</gene>
<evidence type="ECO:0000256" key="5">
    <source>
        <dbReference type="ARBA" id="ARBA00022737"/>
    </source>
</evidence>
<comment type="similarity">
    <text evidence="1 13">Belongs to the GatB/GatE family. GatB subfamily.</text>
</comment>
<dbReference type="GO" id="GO:0005739">
    <property type="term" value="C:mitochondrion"/>
    <property type="evidence" value="ECO:0007669"/>
    <property type="project" value="UniProtKB-SubCell"/>
</dbReference>
<dbReference type="GO" id="GO:0016740">
    <property type="term" value="F:transferase activity"/>
    <property type="evidence" value="ECO:0007669"/>
    <property type="project" value="UniProtKB-KW"/>
</dbReference>
<keyword evidence="13" id="KW-0496">Mitochondrion</keyword>
<dbReference type="SUPFAM" id="SSF55931">
    <property type="entry name" value="Glutamine synthetase/guanido kinase"/>
    <property type="match status" value="1"/>
</dbReference>
<dbReference type="GO" id="GO:0032543">
    <property type="term" value="P:mitochondrial translation"/>
    <property type="evidence" value="ECO:0007669"/>
    <property type="project" value="UniProtKB-UniRule"/>
</dbReference>